<evidence type="ECO:0000256" key="1">
    <source>
        <dbReference type="SAM" id="SignalP"/>
    </source>
</evidence>
<dbReference type="InterPro" id="IPR011050">
    <property type="entry name" value="Pectin_lyase_fold/virulence"/>
</dbReference>
<dbReference type="Gene3D" id="2.160.20.10">
    <property type="entry name" value="Single-stranded right-handed beta-helix, Pectin lyase-like"/>
    <property type="match status" value="1"/>
</dbReference>
<accession>A0AAU8JNZ2</accession>
<dbReference type="RefSeq" id="WP_354637072.1">
    <property type="nucleotide sequence ID" value="NZ_CP159872.1"/>
</dbReference>
<sequence>MLSLPVIALMPGTAAAAPQNTALAAAGTVDDTDYIQQLLNNPKNGVVDLPYRPSSAPFVIRPGLTIPRGEVINGHGTTLKVMDNAGDYRAIMTAPATTDLSGLKITGIVFDQNAAGNPISAGLSAASPRFVLALLSGTGITITQNMFINTNNTNTVVTGSATRDVVLSYSTFSTVNVPWHDHSSVYTSGTNTVIYGNTFKGNASVAAAIEVHGDKANIQNNTINDYYRATNIVANNTTFSNNTVYRAANVVDLWSTVSPGLHDVAITKNRIQLDLAHWDQVMKSLGRTMPPRQYTQFIIYDAASTYPFTKISVQDNTSIPLP</sequence>
<feature type="signal peptide" evidence="1">
    <location>
        <begin position="1"/>
        <end position="16"/>
    </location>
</feature>
<dbReference type="KEGG" id="kcm:ABWK59_00055"/>
<keyword evidence="1" id="KW-0732">Signal</keyword>
<evidence type="ECO:0008006" key="3">
    <source>
        <dbReference type="Google" id="ProtNLM"/>
    </source>
</evidence>
<gene>
    <name evidence="2" type="ORF">ABWK59_00055</name>
</gene>
<reference evidence="2" key="1">
    <citation type="submission" date="2024-06" db="EMBL/GenBank/DDBJ databases">
        <title>The genome sequences of Kitasatospora sp. strain HUAS MG31.</title>
        <authorList>
            <person name="Mo P."/>
        </authorList>
    </citation>
    <scope>NUCLEOTIDE SEQUENCE</scope>
    <source>
        <strain evidence="2">HUAS MG31</strain>
    </source>
</reference>
<dbReference type="SUPFAM" id="SSF51126">
    <property type="entry name" value="Pectin lyase-like"/>
    <property type="match status" value="1"/>
</dbReference>
<feature type="chain" id="PRO_5043919285" description="Parallel beta helix pectate lyase-like protein" evidence="1">
    <location>
        <begin position="17"/>
        <end position="322"/>
    </location>
</feature>
<proteinExistence type="predicted"/>
<evidence type="ECO:0000313" key="2">
    <source>
        <dbReference type="EMBL" id="XCM77457.1"/>
    </source>
</evidence>
<dbReference type="EMBL" id="CP159872">
    <property type="protein sequence ID" value="XCM77457.1"/>
    <property type="molecule type" value="Genomic_DNA"/>
</dbReference>
<organism evidence="2">
    <name type="scientific">Kitasatospora camelliae</name>
    <dbReference type="NCBI Taxonomy" id="3156397"/>
    <lineage>
        <taxon>Bacteria</taxon>
        <taxon>Bacillati</taxon>
        <taxon>Actinomycetota</taxon>
        <taxon>Actinomycetes</taxon>
        <taxon>Kitasatosporales</taxon>
        <taxon>Streptomycetaceae</taxon>
        <taxon>Kitasatospora</taxon>
    </lineage>
</organism>
<dbReference type="AlphaFoldDB" id="A0AAU8JNZ2"/>
<dbReference type="InterPro" id="IPR012334">
    <property type="entry name" value="Pectin_lyas_fold"/>
</dbReference>
<name>A0AAU8JNZ2_9ACTN</name>
<protein>
    <recommendedName>
        <fullName evidence="3">Parallel beta helix pectate lyase-like protein</fullName>
    </recommendedName>
</protein>